<feature type="domain" description="Oligosaccharyl transferase STT3 N-terminal" evidence="18">
    <location>
        <begin position="49"/>
        <end position="350"/>
    </location>
</feature>
<dbReference type="GO" id="GO:0004576">
    <property type="term" value="F:oligosaccharyl transferase activity"/>
    <property type="evidence" value="ECO:0007669"/>
    <property type="project" value="InterPro"/>
</dbReference>
<dbReference type="InterPro" id="IPR054479">
    <property type="entry name" value="AglB-like_core"/>
</dbReference>
<keyword evidence="7" id="KW-0328">Glycosyltransferase</keyword>
<accession>A0A7C0X4E0</accession>
<evidence type="ECO:0000256" key="13">
    <source>
        <dbReference type="ARBA" id="ARBA00023136"/>
    </source>
</evidence>
<dbReference type="InterPro" id="IPR026410">
    <property type="entry name" value="OlisacTrfase_arch"/>
</dbReference>
<dbReference type="PANTHER" id="PTHR13872:SF1">
    <property type="entry name" value="DOLICHYL-DIPHOSPHOOLIGOSACCHARIDE--PROTEIN GLYCOSYLTRANSFERASE SUBUNIT STT3B"/>
    <property type="match status" value="1"/>
</dbReference>
<keyword evidence="12 17" id="KW-1133">Transmembrane helix</keyword>
<gene>
    <name evidence="21" type="ORF">ENG09_03620</name>
</gene>
<comment type="cofactor">
    <cofactor evidence="1">
        <name>Mn(2+)</name>
        <dbReference type="ChEBI" id="CHEBI:29035"/>
    </cofactor>
</comment>
<dbReference type="InterPro" id="IPR048307">
    <property type="entry name" value="STT3_N"/>
</dbReference>
<evidence type="ECO:0000256" key="7">
    <source>
        <dbReference type="ARBA" id="ARBA00022676"/>
    </source>
</evidence>
<keyword evidence="13 17" id="KW-0472">Membrane</keyword>
<feature type="transmembrane region" description="Helical" evidence="17">
    <location>
        <begin position="210"/>
        <end position="243"/>
    </location>
</feature>
<keyword evidence="14" id="KW-0464">Manganese</keyword>
<comment type="pathway">
    <text evidence="4">Protein modification; protein glycosylation.</text>
</comment>
<feature type="transmembrane region" description="Helical" evidence="17">
    <location>
        <begin position="255"/>
        <end position="274"/>
    </location>
</feature>
<feature type="transmembrane region" description="Helical" evidence="17">
    <location>
        <begin position="319"/>
        <end position="336"/>
    </location>
</feature>
<keyword evidence="9 17" id="KW-0812">Transmembrane</keyword>
<feature type="transmembrane region" description="Helical" evidence="17">
    <location>
        <begin position="85"/>
        <end position="103"/>
    </location>
</feature>
<dbReference type="Gene3D" id="3.40.50.12610">
    <property type="match status" value="1"/>
</dbReference>
<organism evidence="21">
    <name type="scientific">Candidatus Syntropharchaeum butanivorans</name>
    <dbReference type="NCBI Taxonomy" id="1839936"/>
    <lineage>
        <taxon>Archaea</taxon>
        <taxon>Methanobacteriati</taxon>
        <taxon>Methanobacteriota</taxon>
        <taxon>Stenosarchaea group</taxon>
        <taxon>Methanomicrobia</taxon>
        <taxon>Methanosarcinales</taxon>
        <taxon>ANME-2 cluster</taxon>
        <taxon>Candidatus Syntropharchaeum</taxon>
    </lineage>
</organism>
<evidence type="ECO:0000259" key="20">
    <source>
        <dbReference type="Pfam" id="PF22627"/>
    </source>
</evidence>
<evidence type="ECO:0000256" key="17">
    <source>
        <dbReference type="SAM" id="Phobius"/>
    </source>
</evidence>
<evidence type="ECO:0000256" key="6">
    <source>
        <dbReference type="ARBA" id="ARBA00012602"/>
    </source>
</evidence>
<dbReference type="EC" id="2.4.99.21" evidence="6"/>
<evidence type="ECO:0000256" key="16">
    <source>
        <dbReference type="ARBA" id="ARBA00034066"/>
    </source>
</evidence>
<evidence type="ECO:0000256" key="10">
    <source>
        <dbReference type="ARBA" id="ARBA00022723"/>
    </source>
</evidence>
<keyword evidence="11" id="KW-0460">Magnesium</keyword>
<evidence type="ECO:0000256" key="15">
    <source>
        <dbReference type="ARBA" id="ARBA00030679"/>
    </source>
</evidence>
<name>A0A7C0X4E0_9EURY</name>
<dbReference type="GO" id="GO:0005886">
    <property type="term" value="C:plasma membrane"/>
    <property type="evidence" value="ECO:0007669"/>
    <property type="project" value="UniProtKB-SubCell"/>
</dbReference>
<comment type="catalytic activity">
    <reaction evidence="16">
        <text>an archaeal dolichyl phosphooligosaccharide + [protein]-L-asparagine = an archaeal dolichyl phosphate + a glycoprotein with the oligosaccharide chain attached by N-beta-D-glycosyl linkage to a protein L-asparagine.</text>
        <dbReference type="EC" id="2.4.99.21"/>
    </reaction>
</comment>
<feature type="transmembrane region" description="Helical" evidence="17">
    <location>
        <begin position="426"/>
        <end position="446"/>
    </location>
</feature>
<evidence type="ECO:0000256" key="11">
    <source>
        <dbReference type="ARBA" id="ARBA00022842"/>
    </source>
</evidence>
<feature type="transmembrane region" description="Helical" evidence="17">
    <location>
        <begin position="370"/>
        <end position="389"/>
    </location>
</feature>
<keyword evidence="10" id="KW-0479">Metal-binding</keyword>
<evidence type="ECO:0000256" key="5">
    <source>
        <dbReference type="ARBA" id="ARBA00010810"/>
    </source>
</evidence>
<feature type="transmembrane region" description="Helical" evidence="17">
    <location>
        <begin position="286"/>
        <end position="307"/>
    </location>
</feature>
<dbReference type="Pfam" id="PF18079">
    <property type="entry name" value="AglB_L1"/>
    <property type="match status" value="1"/>
</dbReference>
<dbReference type="Gene3D" id="2.60.40.3390">
    <property type="match status" value="1"/>
</dbReference>
<evidence type="ECO:0000313" key="21">
    <source>
        <dbReference type="EMBL" id="HDM36327.1"/>
    </source>
</evidence>
<feature type="transmembrane region" description="Helical" evidence="17">
    <location>
        <begin position="401"/>
        <end position="420"/>
    </location>
</feature>
<feature type="transmembrane region" description="Helical" evidence="17">
    <location>
        <begin position="12"/>
        <end position="30"/>
    </location>
</feature>
<dbReference type="Pfam" id="PF02516">
    <property type="entry name" value="STT3"/>
    <property type="match status" value="1"/>
</dbReference>
<evidence type="ECO:0000256" key="1">
    <source>
        <dbReference type="ARBA" id="ARBA00001936"/>
    </source>
</evidence>
<evidence type="ECO:0000256" key="14">
    <source>
        <dbReference type="ARBA" id="ARBA00023211"/>
    </source>
</evidence>
<evidence type="ECO:0000256" key="12">
    <source>
        <dbReference type="ARBA" id="ARBA00022989"/>
    </source>
</evidence>
<feature type="domain" description="Archaeal glycosylation protein B peripheral" evidence="19">
    <location>
        <begin position="741"/>
        <end position="824"/>
    </location>
</feature>
<dbReference type="InterPro" id="IPR003674">
    <property type="entry name" value="Oligo_trans_STT3"/>
</dbReference>
<comment type="subcellular location">
    <subcellularLocation>
        <location evidence="3">Cell membrane</location>
        <topology evidence="3">Multi-pass membrane protein</topology>
    </subcellularLocation>
</comment>
<dbReference type="UniPathway" id="UPA00378"/>
<feature type="transmembrane region" description="Helical" evidence="17">
    <location>
        <begin position="479"/>
        <end position="497"/>
    </location>
</feature>
<dbReference type="Proteomes" id="UP000885863">
    <property type="component" value="Unassembled WGS sequence"/>
</dbReference>
<dbReference type="InterPro" id="IPR041154">
    <property type="entry name" value="AglB_P1"/>
</dbReference>
<dbReference type="EMBL" id="DQZR01000151">
    <property type="protein sequence ID" value="HDM36327.1"/>
    <property type="molecule type" value="Genomic_DNA"/>
</dbReference>
<evidence type="ECO:0000256" key="3">
    <source>
        <dbReference type="ARBA" id="ARBA00004651"/>
    </source>
</evidence>
<comment type="caution">
    <text evidence="21">The sequence shown here is derived from an EMBL/GenBank/DDBJ whole genome shotgun (WGS) entry which is preliminary data.</text>
</comment>
<evidence type="ECO:0000256" key="9">
    <source>
        <dbReference type="ARBA" id="ARBA00022692"/>
    </source>
</evidence>
<dbReference type="NCBIfam" id="TIGR04154">
    <property type="entry name" value="archaeo_STT3"/>
    <property type="match status" value="1"/>
</dbReference>
<comment type="similarity">
    <text evidence="5">Belongs to the STT3 family.</text>
</comment>
<dbReference type="AlphaFoldDB" id="A0A7C0X4E0"/>
<feature type="transmembrane region" description="Helical" evidence="17">
    <location>
        <begin position="139"/>
        <end position="157"/>
    </location>
</feature>
<comment type="cofactor">
    <cofactor evidence="2">
        <name>Mg(2+)</name>
        <dbReference type="ChEBI" id="CHEBI:18420"/>
    </cofactor>
</comment>
<evidence type="ECO:0000259" key="18">
    <source>
        <dbReference type="Pfam" id="PF02516"/>
    </source>
</evidence>
<evidence type="ECO:0000256" key="8">
    <source>
        <dbReference type="ARBA" id="ARBA00022679"/>
    </source>
</evidence>
<dbReference type="GO" id="GO:0046872">
    <property type="term" value="F:metal ion binding"/>
    <property type="evidence" value="ECO:0007669"/>
    <property type="project" value="UniProtKB-KW"/>
</dbReference>
<dbReference type="PANTHER" id="PTHR13872">
    <property type="entry name" value="DOLICHYL-DIPHOSPHOOLIGOSACCHARIDE--PROTEIN GLYCOSYLTRANSFERASE SUBUNIT"/>
    <property type="match status" value="1"/>
</dbReference>
<evidence type="ECO:0000256" key="2">
    <source>
        <dbReference type="ARBA" id="ARBA00001946"/>
    </source>
</evidence>
<feature type="transmembrane region" description="Helical" evidence="17">
    <location>
        <begin position="169"/>
        <end position="190"/>
    </location>
</feature>
<evidence type="ECO:0000256" key="4">
    <source>
        <dbReference type="ARBA" id="ARBA00004922"/>
    </source>
</evidence>
<evidence type="ECO:0000259" key="19">
    <source>
        <dbReference type="Pfam" id="PF18079"/>
    </source>
</evidence>
<proteinExistence type="inferred from homology"/>
<reference evidence="21" key="1">
    <citation type="journal article" date="2020" name="mSystems">
        <title>Genome- and Community-Level Interaction Insights into Carbon Utilization and Element Cycling Functions of Hydrothermarchaeota in Hydrothermal Sediment.</title>
        <authorList>
            <person name="Zhou Z."/>
            <person name="Liu Y."/>
            <person name="Xu W."/>
            <person name="Pan J."/>
            <person name="Luo Z.H."/>
            <person name="Li M."/>
        </authorList>
    </citation>
    <scope>NUCLEOTIDE SEQUENCE [LARGE SCALE GENOMIC DNA]</scope>
    <source>
        <strain evidence="21">HyVt-185</strain>
    </source>
</reference>
<feature type="domain" description="AglB-like core" evidence="20">
    <location>
        <begin position="520"/>
        <end position="632"/>
    </location>
</feature>
<protein>
    <recommendedName>
        <fullName evidence="6">dolichyl-phosphooligosaccharide-protein glycotransferase</fullName>
        <ecNumber evidence="6">2.4.99.21</ecNumber>
    </recommendedName>
    <alternativeName>
        <fullName evidence="15">Oligosaccharyl transferase</fullName>
    </alternativeName>
</protein>
<feature type="transmembrane region" description="Helical" evidence="17">
    <location>
        <begin position="115"/>
        <end position="133"/>
    </location>
</feature>
<keyword evidence="8 21" id="KW-0808">Transferase</keyword>
<sequence>MKNPFKDRDRMLNLVYGILVALTFTIALYIRCLPKSSVFGGGFVRFGGNDPWYNMRIVENTLSHFPHRINFDAYTYFPHGQYHPFAFLFDQILAFIIWVAGLGTPSQHLAEVIGAYYPAVLGALTVIPVYIIGKEIYNRNVGILSAALLAVLPGQFLSRSLLGFTDHHVMETLLATWVIAFFVITVKSAQNQVTLDEILNREWARLRKPVLYSTLTGIMLGSYILAWKGGALYVLVMVVYALIQAVVDHMRGRDTAWLAAVTVPAFLVVSFMITPFLHPSTIDMRTLLAVLVSIIGVIGVVGISLILRSKQIERAAYPFTLIISAGLGLFVFSIIAPDTYHSMTGMFSIFLPGAGALTVAEVHPMTMDEAWTWFTTSFFIAFGGIFWAGYNVARRFRAEELLFVVWSIIMLLACRVPIINGGQNRFAAYYAINVALLTGFLLWKFIEFGALSDEREPVKERTKRRHKQEERESLGLKRYINLDLILISIIIFAVVFYPPLFTPRTGALAYAKFSGGPSDDWYYSLMWMRDNTPDVATDGFNYSTLYEDIPRGEDYPYPPNAYGIMSWWDYGHWITRIAHRIPIANPFQAGIGGPYQGNRPGACVFFITRNETRANEVMDALGGRYVISDFMMADAWNAVYNKFGAMTVWADDTGGYYGRMMTEDGTYRTVRTRKYYSTMIARLHILDGRGLGDAIEPLRHYRLIHESRSLMPIEVEGQPVRFVKIFEYVKGANLIVTPGFGSNATNATVSVEIRTNQGRYFNYTQTARLSEDGKFHFTLPYSTEGPLPGETRFDTMPTGPYLLEVGGVVREVHITERDVLEGKTLELSL</sequence>
<dbReference type="Pfam" id="PF22627">
    <property type="entry name" value="AglB_core-like"/>
    <property type="match status" value="1"/>
</dbReference>